<feature type="domain" description="Integrase catalytic" evidence="7">
    <location>
        <begin position="454"/>
        <end position="543"/>
    </location>
</feature>
<sequence>MDYALWDVIENGNSIPKTQIVNNVETVIPPTIAEEKLQRRNEVKARSTLMMGLPNEHQLNFNSFKDAKSLLEAIEKRFDKLQNLVSQLELLGEVISQEDINHKFLRSFQSERGISSSTNTQYMAFVSSSSNNSNSSNGVNTAQEVNTANEVNTASSQAPRGHNNKSKDVTRKTVPVETPNSLALVSCDGLGGYDWSDQAKEGSTNYALITYSTSSASSLDSEGLGYNAVPPPHTGLFPPPKSDLSYTGLEELFNESKTKKLKYKSSDVEPKSVRKDSDASIIEDWVSDDEEEKGNPQEHLQDKGVIDSGCSRHMTGNMSFLTNYEEINGGYVVFGGNPKGGKITSKGKIKTGKLDFKNVYFVRVPRQNNMYSIDLKNIVPTGGLTCLFAKATWDESKLWHRRLGNLNFKTINKLVKGNLVRGFPSKIFKNDQSCVACQKGKQYNASCKTKVENSINTPLNLLHMDLFGPTFVKILNKMMYCLVVTDDYSRFTWVFFLGTKDETSGTLKSFITRVENLMNLRVKVIRCDNENEFKNREMNQFCEVKDLRKENEFNDQGDEDSTNITNRVNIVTSNINAASSSRVNVVGTNISIDISLDPNMHSLEDIGIFEDSHDDEDVFGAEADFHNLDSTFQVSPILTTRIHKGHPFEQVIRELHSAPQTRRMIKNLKEHGLVGTVIPRTDNKDLKNCLFACFLSQMEPKKLHQALKDPSWIETMQEELLQGIVIMNKAMLVAQGHIHEEGIDYVEVYAPVARIEAIRLFLAYASFKDFIVYQMDVKSAFLYRKIEEEVYVCQPPKFKDPDFPDKVYKVKKALYGLHQALRAWYETLSIYLLDDGFKRGQIDKTLFIKRNQGDILLVQVYDDYIIFRSTKKEMCDAFEILMYEKFQMSSMGELTFFLGLQVKQKKEGIFISQDKYVAKILKKFRFSDVKKASTPMETSKPLLKVKDGEDVDVHMYKSVIGSLMYLTSSRPDIMFTIVVANSTTEVEYVATSKKPSESDGFEQIVDFINANQINYALMVVINEASIRHDLKLNDAEGTSCLSNAVIFEELARMSAKTTLWNEFSSTMTSTITCLANNQKFNFSKYILTSLMKNLEVSVPFYMFPRAVTPLFVTMMVQALEEVGDLPTNVQYTPIPNAPSSSQPQKKHKPKRKERKETKVSPTEIHIEDHVPTTSNDPLPSGEDRMQLKELMDLCKNLSNKVLDLENKVIEMKSSHKAKIEELERRVEKLEEKNRSLTNELKSFTTRVESSTIKETIVDKEESSKQGRKIVDIDADVEVNMKNVYNLDMAHEETILSMQDVNVQSVRIEDVVKEVTEEMVEVMKITKIIVDEVSTAGGELNAANEKPVSVAPINITTAQPSEATKTTVDITTTPKAKRIVFHDKEESTTRTASLKSQAKDKGKAKIEAEWNANMKDNIDWNEEGREMDAERIKALRKRIRKEKVEKDQPAKKPKGDELKQDNAKKQKLEEQKEAEELKKNLEIVPDDKDDVFVNVTPLSSKPSTIVDYRFTRKERRSTFKYLEKMIIKDKFMKSQPKEVLDVFLWHTLKVMFEHTIEDNVWKHQKGPQGLARVKKWKLFDSYRVYCVTLDIIQLFLLTEKMYPLTNYTLQQMFNEVRLQVNYEVEMAYDLLRLVRKQLREGYVS</sequence>
<dbReference type="EMBL" id="BKCJ010002350">
    <property type="protein sequence ID" value="GEU47957.1"/>
    <property type="molecule type" value="Genomic_DNA"/>
</dbReference>
<dbReference type="CDD" id="cd14688">
    <property type="entry name" value="bZIP_YAP"/>
    <property type="match status" value="1"/>
</dbReference>
<dbReference type="SUPFAM" id="SSF53098">
    <property type="entry name" value="Ribonuclease H-like"/>
    <property type="match status" value="1"/>
</dbReference>
<dbReference type="PANTHER" id="PTHR42648:SF32">
    <property type="entry name" value="RIBONUCLEASE H-LIKE DOMAIN, GAG-PRE-INTEGRASE DOMAIN PROTEIN-RELATED"/>
    <property type="match status" value="1"/>
</dbReference>
<keyword evidence="5" id="KW-0175">Coiled coil</keyword>
<feature type="region of interest" description="Disordered" evidence="6">
    <location>
        <begin position="152"/>
        <end position="175"/>
    </location>
</feature>
<dbReference type="InterPro" id="IPR036397">
    <property type="entry name" value="RNaseH_sf"/>
</dbReference>
<dbReference type="GO" id="GO:0046872">
    <property type="term" value="F:metal ion binding"/>
    <property type="evidence" value="ECO:0007669"/>
    <property type="project" value="UniProtKB-KW"/>
</dbReference>
<gene>
    <name evidence="8" type="ORF">Tci_019935</name>
</gene>
<comment type="caution">
    <text evidence="8">The sequence shown here is derived from an EMBL/GenBank/DDBJ whole genome shotgun (WGS) entry which is preliminary data.</text>
</comment>
<feature type="region of interest" description="Disordered" evidence="6">
    <location>
        <begin position="1439"/>
        <end position="1466"/>
    </location>
</feature>
<dbReference type="InterPro" id="IPR012337">
    <property type="entry name" value="RNaseH-like_sf"/>
</dbReference>
<evidence type="ECO:0000313" key="8">
    <source>
        <dbReference type="EMBL" id="GEU47957.1"/>
    </source>
</evidence>
<evidence type="ECO:0000256" key="3">
    <source>
        <dbReference type="ARBA" id="ARBA00022750"/>
    </source>
</evidence>
<accession>A0A6L2KGU3</accession>
<feature type="compositionally biased region" description="Polar residues" evidence="6">
    <location>
        <begin position="1129"/>
        <end position="1141"/>
    </location>
</feature>
<dbReference type="InterPro" id="IPR001584">
    <property type="entry name" value="Integrase_cat-core"/>
</dbReference>
<dbReference type="GO" id="GO:0003676">
    <property type="term" value="F:nucleic acid binding"/>
    <property type="evidence" value="ECO:0007669"/>
    <property type="project" value="InterPro"/>
</dbReference>
<feature type="compositionally biased region" description="Basic and acidic residues" evidence="6">
    <location>
        <begin position="1154"/>
        <end position="1170"/>
    </location>
</feature>
<dbReference type="InterPro" id="IPR039537">
    <property type="entry name" value="Retrotran_Ty1/copia-like"/>
</dbReference>
<dbReference type="GO" id="GO:0006508">
    <property type="term" value="P:proteolysis"/>
    <property type="evidence" value="ECO:0007669"/>
    <property type="project" value="UniProtKB-KW"/>
</dbReference>
<proteinExistence type="predicted"/>
<feature type="region of interest" description="Disordered" evidence="6">
    <location>
        <begin position="1382"/>
        <end position="1403"/>
    </location>
</feature>
<dbReference type="Gene3D" id="3.30.420.10">
    <property type="entry name" value="Ribonuclease H-like superfamily/Ribonuclease H"/>
    <property type="match status" value="1"/>
</dbReference>
<feature type="compositionally biased region" description="Basic residues" evidence="6">
    <location>
        <begin position="1144"/>
        <end position="1153"/>
    </location>
</feature>
<organism evidence="8">
    <name type="scientific">Tanacetum cinerariifolium</name>
    <name type="common">Dalmatian daisy</name>
    <name type="synonym">Chrysanthemum cinerariifolium</name>
    <dbReference type="NCBI Taxonomy" id="118510"/>
    <lineage>
        <taxon>Eukaryota</taxon>
        <taxon>Viridiplantae</taxon>
        <taxon>Streptophyta</taxon>
        <taxon>Embryophyta</taxon>
        <taxon>Tracheophyta</taxon>
        <taxon>Spermatophyta</taxon>
        <taxon>Magnoliopsida</taxon>
        <taxon>eudicotyledons</taxon>
        <taxon>Gunneridae</taxon>
        <taxon>Pentapetalae</taxon>
        <taxon>asterids</taxon>
        <taxon>campanulids</taxon>
        <taxon>Asterales</taxon>
        <taxon>Asteraceae</taxon>
        <taxon>Asteroideae</taxon>
        <taxon>Anthemideae</taxon>
        <taxon>Anthemidinae</taxon>
        <taxon>Tanacetum</taxon>
    </lineage>
</organism>
<keyword evidence="2" id="KW-0479">Metal-binding</keyword>
<evidence type="ECO:0000256" key="1">
    <source>
        <dbReference type="ARBA" id="ARBA00022670"/>
    </source>
</evidence>
<dbReference type="Pfam" id="PF00665">
    <property type="entry name" value="rve"/>
    <property type="match status" value="1"/>
</dbReference>
<name>A0A6L2KGU3_TANCI</name>
<dbReference type="InterPro" id="IPR025724">
    <property type="entry name" value="GAG-pre-integrase_dom"/>
</dbReference>
<evidence type="ECO:0000256" key="5">
    <source>
        <dbReference type="SAM" id="Coils"/>
    </source>
</evidence>
<reference evidence="8" key="1">
    <citation type="journal article" date="2019" name="Sci. Rep.">
        <title>Draft genome of Tanacetum cinerariifolium, the natural source of mosquito coil.</title>
        <authorList>
            <person name="Yamashiro T."/>
            <person name="Shiraishi A."/>
            <person name="Satake H."/>
            <person name="Nakayama K."/>
        </authorList>
    </citation>
    <scope>NUCLEOTIDE SEQUENCE</scope>
</reference>
<evidence type="ECO:0000256" key="2">
    <source>
        <dbReference type="ARBA" id="ARBA00022723"/>
    </source>
</evidence>
<dbReference type="GO" id="GO:0004190">
    <property type="term" value="F:aspartic-type endopeptidase activity"/>
    <property type="evidence" value="ECO:0007669"/>
    <property type="project" value="UniProtKB-KW"/>
</dbReference>
<dbReference type="Pfam" id="PF22936">
    <property type="entry name" value="Pol_BBD"/>
    <property type="match status" value="1"/>
</dbReference>
<dbReference type="GO" id="GO:0015074">
    <property type="term" value="P:DNA integration"/>
    <property type="evidence" value="ECO:0007669"/>
    <property type="project" value="InterPro"/>
</dbReference>
<feature type="coiled-coil region" evidence="5">
    <location>
        <begin position="64"/>
        <end position="91"/>
    </location>
</feature>
<feature type="compositionally biased region" description="Basic and acidic residues" evidence="6">
    <location>
        <begin position="1441"/>
        <end position="1466"/>
    </location>
</feature>
<dbReference type="PANTHER" id="PTHR42648">
    <property type="entry name" value="TRANSPOSASE, PUTATIVE-RELATED"/>
    <property type="match status" value="1"/>
</dbReference>
<dbReference type="SUPFAM" id="SSF56672">
    <property type="entry name" value="DNA/RNA polymerases"/>
    <property type="match status" value="1"/>
</dbReference>
<feature type="coiled-coil region" evidence="5">
    <location>
        <begin position="1187"/>
        <end position="1246"/>
    </location>
</feature>
<dbReference type="InterPro" id="IPR043502">
    <property type="entry name" value="DNA/RNA_pol_sf"/>
</dbReference>
<dbReference type="PROSITE" id="PS50994">
    <property type="entry name" value="INTEGRASE"/>
    <property type="match status" value="1"/>
</dbReference>
<dbReference type="InterPro" id="IPR013103">
    <property type="entry name" value="RVT_2"/>
</dbReference>
<dbReference type="Pfam" id="PF07727">
    <property type="entry name" value="RVT_2"/>
    <property type="match status" value="1"/>
</dbReference>
<keyword evidence="1" id="KW-0645">Protease</keyword>
<evidence type="ECO:0000259" key="7">
    <source>
        <dbReference type="PROSITE" id="PS50994"/>
    </source>
</evidence>
<feature type="region of interest" description="Disordered" evidence="6">
    <location>
        <begin position="1129"/>
        <end position="1182"/>
    </location>
</feature>
<evidence type="ECO:0000256" key="4">
    <source>
        <dbReference type="ARBA" id="ARBA00022801"/>
    </source>
</evidence>
<dbReference type="InterPro" id="IPR054722">
    <property type="entry name" value="PolX-like_BBD"/>
</dbReference>
<keyword evidence="3" id="KW-0064">Aspartyl protease</keyword>
<keyword evidence="4" id="KW-0378">Hydrolase</keyword>
<dbReference type="Pfam" id="PF13976">
    <property type="entry name" value="gag_pre-integrs"/>
    <property type="match status" value="1"/>
</dbReference>
<protein>
    <recommendedName>
        <fullName evidence="7">Integrase catalytic domain-containing protein</fullName>
    </recommendedName>
</protein>
<evidence type="ECO:0000256" key="6">
    <source>
        <dbReference type="SAM" id="MobiDB-lite"/>
    </source>
</evidence>